<dbReference type="Pfam" id="PF13912">
    <property type="entry name" value="zf-C2H2_6"/>
    <property type="match status" value="2"/>
</dbReference>
<name>A0A7N4PIT3_SARHA</name>
<dbReference type="FunFam" id="3.30.160.60:FF:001231">
    <property type="entry name" value="Zinc finger protein 574"/>
    <property type="match status" value="1"/>
</dbReference>
<dbReference type="PROSITE" id="PS50157">
    <property type="entry name" value="ZINC_FINGER_C2H2_2"/>
    <property type="match status" value="17"/>
</dbReference>
<reference evidence="18" key="2">
    <citation type="submission" date="2025-08" db="UniProtKB">
        <authorList>
            <consortium name="Ensembl"/>
        </authorList>
    </citation>
    <scope>IDENTIFICATION</scope>
</reference>
<feature type="domain" description="C2H2-type" evidence="17">
    <location>
        <begin position="543"/>
        <end position="570"/>
    </location>
</feature>
<evidence type="ECO:0000256" key="8">
    <source>
        <dbReference type="ARBA" id="ARBA00022771"/>
    </source>
</evidence>
<keyword evidence="13" id="KW-0539">Nucleus</keyword>
<accession>A0A7N4PIT3</accession>
<dbReference type="Ensembl" id="ENSSHAT00000039509.1">
    <property type="protein sequence ID" value="ENSSHAP00000037659.1"/>
    <property type="gene ID" value="ENSSHAG00000030562.1"/>
</dbReference>
<evidence type="ECO:0000256" key="13">
    <source>
        <dbReference type="ARBA" id="ARBA00023242"/>
    </source>
</evidence>
<proteinExistence type="inferred from homology"/>
<feature type="region of interest" description="Disordered" evidence="16">
    <location>
        <begin position="679"/>
        <end position="726"/>
    </location>
</feature>
<dbReference type="GO" id="GO:0005634">
    <property type="term" value="C:nucleus"/>
    <property type="evidence" value="ECO:0007669"/>
    <property type="project" value="UniProtKB-SubCell"/>
</dbReference>
<comment type="similarity">
    <text evidence="3">Belongs to the krueppel C2H2-type zinc-finger protein family.</text>
</comment>
<evidence type="ECO:0000256" key="9">
    <source>
        <dbReference type="ARBA" id="ARBA00022833"/>
    </source>
</evidence>
<keyword evidence="5" id="KW-0597">Phosphoprotein</keyword>
<feature type="compositionally biased region" description="Low complexity" evidence="16">
    <location>
        <begin position="681"/>
        <end position="704"/>
    </location>
</feature>
<evidence type="ECO:0000256" key="4">
    <source>
        <dbReference type="ARBA" id="ARBA00022481"/>
    </source>
</evidence>
<protein>
    <recommendedName>
        <fullName evidence="14">Zinc finger protein 574</fullName>
    </recommendedName>
</protein>
<comment type="subcellular location">
    <subcellularLocation>
        <location evidence="2">Nucleus</location>
    </subcellularLocation>
</comment>
<dbReference type="PANTHER" id="PTHR24379:SF121">
    <property type="entry name" value="C2H2-TYPE DOMAIN-CONTAINING PROTEIN"/>
    <property type="match status" value="1"/>
</dbReference>
<keyword evidence="19" id="KW-1185">Reference proteome</keyword>
<dbReference type="FunFam" id="3.30.160.60:FF:000202">
    <property type="entry name" value="Zinc finger protein 574"/>
    <property type="match status" value="1"/>
</dbReference>
<reference evidence="18 19" key="1">
    <citation type="journal article" date="2011" name="Proc. Natl. Acad. Sci. U.S.A.">
        <title>Genetic diversity and population structure of the endangered marsupial Sarcophilus harrisii (Tasmanian devil).</title>
        <authorList>
            <person name="Miller W."/>
            <person name="Hayes V.M."/>
            <person name="Ratan A."/>
            <person name="Petersen D.C."/>
            <person name="Wittekindt N.E."/>
            <person name="Miller J."/>
            <person name="Walenz B."/>
            <person name="Knight J."/>
            <person name="Qi J."/>
            <person name="Zhao F."/>
            <person name="Wang Q."/>
            <person name="Bedoya-Reina O.C."/>
            <person name="Katiyar N."/>
            <person name="Tomsho L.P."/>
            <person name="Kasson L.M."/>
            <person name="Hardie R.A."/>
            <person name="Woodbridge P."/>
            <person name="Tindall E.A."/>
            <person name="Bertelsen M.F."/>
            <person name="Dixon D."/>
            <person name="Pyecroft S."/>
            <person name="Helgen K.M."/>
            <person name="Lesk A.M."/>
            <person name="Pringle T.H."/>
            <person name="Patterson N."/>
            <person name="Zhang Y."/>
            <person name="Kreiss A."/>
            <person name="Woods G.M."/>
            <person name="Jones M.E."/>
            <person name="Schuster S.C."/>
        </authorList>
    </citation>
    <scope>NUCLEOTIDE SEQUENCE [LARGE SCALE GENOMIC DNA]</scope>
</reference>
<feature type="domain" description="C2H2-type" evidence="17">
    <location>
        <begin position="571"/>
        <end position="598"/>
    </location>
</feature>
<evidence type="ECO:0000256" key="1">
    <source>
        <dbReference type="ARBA" id="ARBA00003767"/>
    </source>
</evidence>
<dbReference type="FunFam" id="3.30.160.60:FF:000788">
    <property type="entry name" value="Zinc finger protein 574"/>
    <property type="match status" value="1"/>
</dbReference>
<gene>
    <name evidence="18" type="primary">ZNF574</name>
</gene>
<dbReference type="FunCoup" id="A0A7N4PIT3">
    <property type="interactions" value="1390"/>
</dbReference>
<dbReference type="FunFam" id="3.30.160.60:FF:000145">
    <property type="entry name" value="Zinc finger protein 574"/>
    <property type="match status" value="1"/>
</dbReference>
<dbReference type="GO" id="GO:0008270">
    <property type="term" value="F:zinc ion binding"/>
    <property type="evidence" value="ECO:0007669"/>
    <property type="project" value="UniProtKB-KW"/>
</dbReference>
<dbReference type="Proteomes" id="UP000007648">
    <property type="component" value="Unassembled WGS sequence"/>
</dbReference>
<evidence type="ECO:0000256" key="3">
    <source>
        <dbReference type="ARBA" id="ARBA00006991"/>
    </source>
</evidence>
<dbReference type="AlphaFoldDB" id="A0A7N4PIT3"/>
<feature type="domain" description="C2H2-type" evidence="17">
    <location>
        <begin position="515"/>
        <end position="542"/>
    </location>
</feature>
<dbReference type="Pfam" id="PF12874">
    <property type="entry name" value="zf-met"/>
    <property type="match status" value="1"/>
</dbReference>
<feature type="domain" description="C2H2-type" evidence="17">
    <location>
        <begin position="215"/>
        <end position="242"/>
    </location>
</feature>
<keyword evidence="9" id="KW-0862">Zinc</keyword>
<dbReference type="FunFam" id="3.30.160.60:FF:001184">
    <property type="entry name" value="zinc finger protein 574"/>
    <property type="match status" value="1"/>
</dbReference>
<dbReference type="GeneTree" id="ENSGT00940000161799"/>
<feature type="compositionally biased region" description="Pro residues" evidence="16">
    <location>
        <begin position="705"/>
        <end position="723"/>
    </location>
</feature>
<feature type="domain" description="C2H2-type" evidence="17">
    <location>
        <begin position="487"/>
        <end position="514"/>
    </location>
</feature>
<evidence type="ECO:0000256" key="11">
    <source>
        <dbReference type="ARBA" id="ARBA00023125"/>
    </source>
</evidence>
<dbReference type="GeneID" id="111720109"/>
<feature type="domain" description="C2H2-type" evidence="17">
    <location>
        <begin position="327"/>
        <end position="354"/>
    </location>
</feature>
<evidence type="ECO:0000256" key="15">
    <source>
        <dbReference type="PROSITE-ProRule" id="PRU00042"/>
    </source>
</evidence>
<dbReference type="CTD" id="64763"/>
<feature type="domain" description="C2H2-type" evidence="17">
    <location>
        <begin position="458"/>
        <end position="486"/>
    </location>
</feature>
<keyword evidence="4" id="KW-0488">Methylation</keyword>
<feature type="domain" description="C2H2-type" evidence="17">
    <location>
        <begin position="16"/>
        <end position="43"/>
    </location>
</feature>
<dbReference type="Gene3D" id="3.30.160.60">
    <property type="entry name" value="Classic Zinc Finger"/>
    <property type="match status" value="13"/>
</dbReference>
<evidence type="ECO:0000313" key="18">
    <source>
        <dbReference type="Ensembl" id="ENSSHAP00000037659.1"/>
    </source>
</evidence>
<dbReference type="PANTHER" id="PTHR24379">
    <property type="entry name" value="KRAB AND ZINC FINGER DOMAIN-CONTAINING"/>
    <property type="match status" value="1"/>
</dbReference>
<dbReference type="PROSITE" id="PS00028">
    <property type="entry name" value="ZINC_FINGER_C2H2_1"/>
    <property type="match status" value="18"/>
</dbReference>
<evidence type="ECO:0000256" key="7">
    <source>
        <dbReference type="ARBA" id="ARBA00022737"/>
    </source>
</evidence>
<organism evidence="18 19">
    <name type="scientific">Sarcophilus harrisii</name>
    <name type="common">Tasmanian devil</name>
    <name type="synonym">Sarcophilus laniarius</name>
    <dbReference type="NCBI Taxonomy" id="9305"/>
    <lineage>
        <taxon>Eukaryota</taxon>
        <taxon>Metazoa</taxon>
        <taxon>Chordata</taxon>
        <taxon>Craniata</taxon>
        <taxon>Vertebrata</taxon>
        <taxon>Euteleostomi</taxon>
        <taxon>Mammalia</taxon>
        <taxon>Metatheria</taxon>
        <taxon>Dasyuromorphia</taxon>
        <taxon>Dasyuridae</taxon>
        <taxon>Sarcophilus</taxon>
    </lineage>
</organism>
<evidence type="ECO:0000256" key="2">
    <source>
        <dbReference type="ARBA" id="ARBA00004123"/>
    </source>
</evidence>
<feature type="domain" description="C2H2-type" evidence="17">
    <location>
        <begin position="813"/>
        <end position="840"/>
    </location>
</feature>
<evidence type="ECO:0000256" key="16">
    <source>
        <dbReference type="SAM" id="MobiDB-lite"/>
    </source>
</evidence>
<feature type="compositionally biased region" description="Low complexity" evidence="16">
    <location>
        <begin position="412"/>
        <end position="444"/>
    </location>
</feature>
<dbReference type="SMART" id="SM00355">
    <property type="entry name" value="ZnF_C2H2"/>
    <property type="match status" value="20"/>
</dbReference>
<feature type="domain" description="C2H2-type" evidence="17">
    <location>
        <begin position="729"/>
        <end position="756"/>
    </location>
</feature>
<dbReference type="InterPro" id="IPR013087">
    <property type="entry name" value="Znf_C2H2_type"/>
</dbReference>
<feature type="domain" description="C2H2-type" evidence="17">
    <location>
        <begin position="785"/>
        <end position="812"/>
    </location>
</feature>
<keyword evidence="7" id="KW-0677">Repeat</keyword>
<dbReference type="GO" id="GO:0000977">
    <property type="term" value="F:RNA polymerase II transcription regulatory region sequence-specific DNA binding"/>
    <property type="evidence" value="ECO:0007669"/>
    <property type="project" value="TreeGrafter"/>
</dbReference>
<sequence length="889" mass="96823">MTEESEETVLYIEHRYVCSECNQLFGSLEDVLLHQNSHLPQQHFEVVGVADPGVSVAAEAPSGSGLYQTLVQESQYQCLECGQLLLSPGQLLEHQEMHLKLLTTQEPAPPETPPAKPPPAISASTIHYECVDCKALFARQELWLSHRQTHLRAVAAVAAAAASPPQPSPPPAVGPQLGQAQVALEHSYRKSEEAGEAAGPAGAGEVVAEVELLLYKCSECSQLFHLPGDFLEHQATHFGPLAPGPETTGAPDLPPTSDHSYELRNGSESAGGGSGRERRGGRRLLRRAGGDSPAVASPELFCPTCDQLFLSPHQLQQHLRSHREGLFKCPLCSRAFPSPPSLDQHLGEHSGESHFLCVDCGLAFGTEALLLAHRRTHTPNPLHSCPCGKTFVNLTKFLYHRRTHGTGGVPISAPAPAAAASEDPEPASTEAGAAPGATAPASAPAGPPSSLPSGSGPHRCLLCSREFSKALQLARHQRFVHRLERRHKCGVCGKMFKKKSHVRNHLRTHTGERPFPCPDCAKPFNSPANLARHRLTHTGERPYRCGDCGKAFTQSSTLRQHRLVHAQHFPYRCQECGVRFHRPYRLLMHRYHHTGEYPYKCRDCPRSFLLRRLLEVHQLVVHAGRQPHRCTACGAAFPSSLRLCEHRCAAAQAQAPRRFECATCGKKVGSAARLQAHEAAHAAAGPGEVLAKEAATPRPSRAARPPAPAALPAASPAPAPPAPARRRGLECSECKKLFSTETSLQVHRRIHTGERPYPCPDCGKAFRQSTHLKDHRRLHTGERPFACEVCGKAFTIAMRLAEHRRIHTGERPYACPDCGKSYRSFSNLWKHRKTHQQQHQAAVRQQLAEAAAEAAATLTVVETAVEALPLVETIEIYPLAEGDGVQISG</sequence>
<evidence type="ECO:0000256" key="14">
    <source>
        <dbReference type="ARBA" id="ARBA00068598"/>
    </source>
</evidence>
<evidence type="ECO:0000256" key="10">
    <source>
        <dbReference type="ARBA" id="ARBA00023015"/>
    </source>
</evidence>
<comment type="function">
    <text evidence="1">May be involved in transcriptional regulation.</text>
</comment>
<dbReference type="GO" id="GO:0032502">
    <property type="term" value="P:developmental process"/>
    <property type="evidence" value="ECO:0007669"/>
    <property type="project" value="UniProtKB-ARBA"/>
</dbReference>
<feature type="domain" description="C2H2-type" evidence="17">
    <location>
        <begin position="599"/>
        <end position="627"/>
    </location>
</feature>
<dbReference type="FunFam" id="3.30.160.60:FF:000381">
    <property type="entry name" value="zinc finger protein 574"/>
    <property type="match status" value="3"/>
</dbReference>
<keyword evidence="10" id="KW-0805">Transcription regulation</keyword>
<dbReference type="FunFam" id="3.30.160.60:FF:001169">
    <property type="entry name" value="zinc finger protein 574"/>
    <property type="match status" value="1"/>
</dbReference>
<feature type="domain" description="C2H2-type" evidence="17">
    <location>
        <begin position="757"/>
        <end position="784"/>
    </location>
</feature>
<evidence type="ECO:0000256" key="12">
    <source>
        <dbReference type="ARBA" id="ARBA00023163"/>
    </source>
</evidence>
<keyword evidence="12" id="KW-0804">Transcription</keyword>
<dbReference type="InterPro" id="IPR036236">
    <property type="entry name" value="Znf_C2H2_sf"/>
</dbReference>
<feature type="domain" description="C2H2-type" evidence="17">
    <location>
        <begin position="659"/>
        <end position="686"/>
    </location>
</feature>
<feature type="region of interest" description="Disordered" evidence="16">
    <location>
        <begin position="409"/>
        <end position="453"/>
    </location>
</feature>
<dbReference type="InParanoid" id="A0A7N4PIT3"/>
<keyword evidence="8 15" id="KW-0863">Zinc-finger</keyword>
<feature type="domain" description="C2H2-type" evidence="17">
    <location>
        <begin position="300"/>
        <end position="322"/>
    </location>
</feature>
<dbReference type="GO" id="GO:0000981">
    <property type="term" value="F:DNA-binding transcription factor activity, RNA polymerase II-specific"/>
    <property type="evidence" value="ECO:0007669"/>
    <property type="project" value="TreeGrafter"/>
</dbReference>
<keyword evidence="6" id="KW-0479">Metal-binding</keyword>
<dbReference type="RefSeq" id="XP_031819114.1">
    <property type="nucleotide sequence ID" value="XM_031963254.1"/>
</dbReference>
<reference evidence="18" key="3">
    <citation type="submission" date="2025-09" db="UniProtKB">
        <authorList>
            <consortium name="Ensembl"/>
        </authorList>
    </citation>
    <scope>IDENTIFICATION</scope>
</reference>
<evidence type="ECO:0000313" key="19">
    <source>
        <dbReference type="Proteomes" id="UP000007648"/>
    </source>
</evidence>
<evidence type="ECO:0000256" key="6">
    <source>
        <dbReference type="ARBA" id="ARBA00022723"/>
    </source>
</evidence>
<evidence type="ECO:0000259" key="17">
    <source>
        <dbReference type="PROSITE" id="PS50157"/>
    </source>
</evidence>
<feature type="region of interest" description="Disordered" evidence="16">
    <location>
        <begin position="237"/>
        <end position="280"/>
    </location>
</feature>
<dbReference type="Pfam" id="PF00096">
    <property type="entry name" value="zf-C2H2"/>
    <property type="match status" value="6"/>
</dbReference>
<feature type="domain" description="C2H2-type" evidence="17">
    <location>
        <begin position="355"/>
        <end position="378"/>
    </location>
</feature>
<evidence type="ECO:0000256" key="5">
    <source>
        <dbReference type="ARBA" id="ARBA00022553"/>
    </source>
</evidence>
<dbReference type="KEGG" id="shr:111720109"/>
<dbReference type="SUPFAM" id="SSF57667">
    <property type="entry name" value="beta-beta-alpha zinc fingers"/>
    <property type="match status" value="11"/>
</dbReference>
<dbReference type="OrthoDB" id="8922241at2759"/>
<feature type="domain" description="C2H2-type" evidence="17">
    <location>
        <begin position="76"/>
        <end position="98"/>
    </location>
</feature>
<keyword evidence="11" id="KW-0238">DNA-binding</keyword>